<feature type="binding site" evidence="6">
    <location>
        <begin position="141"/>
        <end position="142"/>
    </location>
    <ligand>
        <name>S-adenosyl-L-methionine</name>
        <dbReference type="ChEBI" id="CHEBI:59789"/>
    </ligand>
</feature>
<dbReference type="PANTHER" id="PTHR31760:SF0">
    <property type="entry name" value="S-ADENOSYL-L-METHIONINE-DEPENDENT METHYLTRANSFERASES SUPERFAMILY PROTEIN"/>
    <property type="match status" value="1"/>
</dbReference>
<evidence type="ECO:0000313" key="8">
    <source>
        <dbReference type="Proteomes" id="UP000050580"/>
    </source>
</evidence>
<evidence type="ECO:0000256" key="5">
    <source>
        <dbReference type="ARBA" id="ARBA00022691"/>
    </source>
</evidence>
<dbReference type="PATRIC" id="fig|1610491.3.peg.2176"/>
<dbReference type="OrthoDB" id="9808773at2"/>
<dbReference type="Gene3D" id="3.40.50.150">
    <property type="entry name" value="Vaccinia Virus protein VP39"/>
    <property type="match status" value="1"/>
</dbReference>
<evidence type="ECO:0000256" key="1">
    <source>
        <dbReference type="ARBA" id="ARBA00022490"/>
    </source>
</evidence>
<dbReference type="RefSeq" id="WP_046742221.1">
    <property type="nucleotide sequence ID" value="NZ_LBNQ01000032.1"/>
</dbReference>
<keyword evidence="5 6" id="KW-0949">S-adenosyl-L-methionine</keyword>
<comment type="function">
    <text evidence="6">Specifically methylates the N7 position of guanine in position 527 of 16S rRNA.</text>
</comment>
<comment type="caution">
    <text evidence="6">Lacks conserved residue(s) required for the propagation of feature annotation.</text>
</comment>
<feature type="binding site" evidence="6">
    <location>
        <position position="95"/>
    </location>
    <ligand>
        <name>S-adenosyl-L-methionine</name>
        <dbReference type="ChEBI" id="CHEBI:59789"/>
    </ligand>
</feature>
<reference evidence="7 8" key="1">
    <citation type="submission" date="2015-05" db="EMBL/GenBank/DDBJ databases">
        <title>Draft genome sequence of Lampropedia sp. CT6, isolated from the microbial mat of a hot water spring, located at Manikaran, India.</title>
        <authorList>
            <person name="Tripathi C."/>
            <person name="Rani P."/>
            <person name="Mahato N.K."/>
            <person name="Lal R."/>
        </authorList>
    </citation>
    <scope>NUCLEOTIDE SEQUENCE [LARGE SCALE GENOMIC DNA]</scope>
    <source>
        <strain evidence="7 8">CT6</strain>
    </source>
</reference>
<dbReference type="SUPFAM" id="SSF53335">
    <property type="entry name" value="S-adenosyl-L-methionine-dependent methyltransferases"/>
    <property type="match status" value="1"/>
</dbReference>
<keyword evidence="1 6" id="KW-0963">Cytoplasm</keyword>
<dbReference type="CDD" id="cd02440">
    <property type="entry name" value="AdoMet_MTases"/>
    <property type="match status" value="1"/>
</dbReference>
<comment type="catalytic activity">
    <reaction evidence="6">
        <text>guanosine(527) in 16S rRNA + S-adenosyl-L-methionine = N(7)-methylguanosine(527) in 16S rRNA + S-adenosyl-L-homocysteine</text>
        <dbReference type="Rhea" id="RHEA:42732"/>
        <dbReference type="Rhea" id="RHEA-COMP:10209"/>
        <dbReference type="Rhea" id="RHEA-COMP:10210"/>
        <dbReference type="ChEBI" id="CHEBI:57856"/>
        <dbReference type="ChEBI" id="CHEBI:59789"/>
        <dbReference type="ChEBI" id="CHEBI:74269"/>
        <dbReference type="ChEBI" id="CHEBI:74480"/>
        <dbReference type="EC" id="2.1.1.170"/>
    </reaction>
</comment>
<keyword evidence="3 6" id="KW-0489">Methyltransferase</keyword>
<sequence length="224" mass="24202">MSATEDLAHSLQRGCEALGLVLQPAQQRQLLDYLALLQKWNKVYNLTAVRDPAEMLRLHLLDCLAVVSPFTRAITDRLAAGLAPKVLDVGAGGGLPGVVLAICCPQVQVHCVDAVAKKMAFVQQVAAQLPLANLHAHHARVEALQEQYTLIVSRAFASLADFVQLTQPLLAPGGAWMAMKGRQPEDEMAALPVGIEVFHVEPVTVPGLDAERCLVWLRPDSRGV</sequence>
<dbReference type="Pfam" id="PF02527">
    <property type="entry name" value="GidB"/>
    <property type="match status" value="1"/>
</dbReference>
<dbReference type="EMBL" id="LBNQ01000032">
    <property type="protein sequence ID" value="KKW67527.1"/>
    <property type="molecule type" value="Genomic_DNA"/>
</dbReference>
<dbReference type="PIRSF" id="PIRSF003078">
    <property type="entry name" value="GidB"/>
    <property type="match status" value="1"/>
</dbReference>
<feature type="binding site" evidence="6">
    <location>
        <position position="90"/>
    </location>
    <ligand>
        <name>S-adenosyl-L-methionine</name>
        <dbReference type="ChEBI" id="CHEBI:59789"/>
    </ligand>
</feature>
<protein>
    <recommendedName>
        <fullName evidence="6">Ribosomal RNA small subunit methyltransferase G</fullName>
        <ecNumber evidence="6">2.1.1.170</ecNumber>
    </recommendedName>
    <alternativeName>
        <fullName evidence="6">16S rRNA 7-methylguanosine methyltransferase</fullName>
        <shortName evidence="6">16S rRNA m7G methyltransferase</shortName>
    </alternativeName>
</protein>
<dbReference type="EC" id="2.1.1.170" evidence="6"/>
<organism evidence="7 8">
    <name type="scientific">Lampropedia cohaerens</name>
    <dbReference type="NCBI Taxonomy" id="1610491"/>
    <lineage>
        <taxon>Bacteria</taxon>
        <taxon>Pseudomonadati</taxon>
        <taxon>Pseudomonadota</taxon>
        <taxon>Betaproteobacteria</taxon>
        <taxon>Burkholderiales</taxon>
        <taxon>Comamonadaceae</taxon>
        <taxon>Lampropedia</taxon>
    </lineage>
</organism>
<dbReference type="InterPro" id="IPR029063">
    <property type="entry name" value="SAM-dependent_MTases_sf"/>
</dbReference>
<evidence type="ECO:0000256" key="2">
    <source>
        <dbReference type="ARBA" id="ARBA00022552"/>
    </source>
</evidence>
<dbReference type="Proteomes" id="UP000050580">
    <property type="component" value="Unassembled WGS sequence"/>
</dbReference>
<evidence type="ECO:0000256" key="4">
    <source>
        <dbReference type="ARBA" id="ARBA00022679"/>
    </source>
</evidence>
<keyword evidence="4 6" id="KW-0808">Transferase</keyword>
<dbReference type="GO" id="GO:0005829">
    <property type="term" value="C:cytosol"/>
    <property type="evidence" value="ECO:0007669"/>
    <property type="project" value="TreeGrafter"/>
</dbReference>
<dbReference type="NCBIfam" id="TIGR00138">
    <property type="entry name" value="rsmG_gidB"/>
    <property type="match status" value="1"/>
</dbReference>
<evidence type="ECO:0000256" key="6">
    <source>
        <dbReference type="HAMAP-Rule" id="MF_00074"/>
    </source>
</evidence>
<comment type="subcellular location">
    <subcellularLocation>
        <location evidence="6">Cytoplasm</location>
    </subcellularLocation>
</comment>
<keyword evidence="8" id="KW-1185">Reference proteome</keyword>
<dbReference type="PANTHER" id="PTHR31760">
    <property type="entry name" value="S-ADENOSYL-L-METHIONINE-DEPENDENT METHYLTRANSFERASES SUPERFAMILY PROTEIN"/>
    <property type="match status" value="1"/>
</dbReference>
<comment type="similarity">
    <text evidence="6">Belongs to the methyltransferase superfamily. RNA methyltransferase RsmG family.</text>
</comment>
<dbReference type="AlphaFoldDB" id="A0A0U1PYI5"/>
<dbReference type="HAMAP" id="MF_00074">
    <property type="entry name" value="16SrRNA_methyltr_G"/>
    <property type="match status" value="1"/>
</dbReference>
<dbReference type="GO" id="GO:0070043">
    <property type="term" value="F:rRNA (guanine-N7-)-methyltransferase activity"/>
    <property type="evidence" value="ECO:0007669"/>
    <property type="project" value="UniProtKB-UniRule"/>
</dbReference>
<feature type="binding site" evidence="6">
    <location>
        <position position="154"/>
    </location>
    <ligand>
        <name>S-adenosyl-L-methionine</name>
        <dbReference type="ChEBI" id="CHEBI:59789"/>
    </ligand>
</feature>
<proteinExistence type="inferred from homology"/>
<name>A0A0U1PYI5_9BURK</name>
<keyword evidence="2 6" id="KW-0698">rRNA processing</keyword>
<dbReference type="InterPro" id="IPR003682">
    <property type="entry name" value="rRNA_ssu_MeTfrase_G"/>
</dbReference>
<accession>A0A0U1PYI5</accession>
<comment type="caution">
    <text evidence="7">The sequence shown here is derived from an EMBL/GenBank/DDBJ whole genome shotgun (WGS) entry which is preliminary data.</text>
</comment>
<evidence type="ECO:0000313" key="7">
    <source>
        <dbReference type="EMBL" id="KKW67527.1"/>
    </source>
</evidence>
<dbReference type="STRING" id="1610491.AAV94_10240"/>
<evidence type="ECO:0000256" key="3">
    <source>
        <dbReference type="ARBA" id="ARBA00022603"/>
    </source>
</evidence>
<gene>
    <name evidence="6" type="primary">rsmG</name>
    <name evidence="7" type="ORF">AAV94_10240</name>
</gene>